<dbReference type="Gene3D" id="2.60.40.10">
    <property type="entry name" value="Immunoglobulins"/>
    <property type="match status" value="1"/>
</dbReference>
<dbReference type="InterPro" id="IPR013783">
    <property type="entry name" value="Ig-like_fold"/>
</dbReference>
<proteinExistence type="predicted"/>
<evidence type="ECO:0000256" key="1">
    <source>
        <dbReference type="SAM" id="SignalP"/>
    </source>
</evidence>
<sequence>MRAWISKLLCCALLLQPLAAGVFAPKQTAAAAVNDGEVTLLEEDFSTALEGLPANQLGFDYSALPAGASSDAVIEEEPTTKQKALHLSVNHAGESPFLISKTFGESKTGTIRAEITFMQPGTSKKQDQLLQLYNSGVGTSSKYLVIGGLDPGKGAVYWTDTAPADLKASYQLNQWHTMKLEVNTQNKRFSLWLDGVPIRAREKANLFSANDEKNANAFNFKKLVIGTPAGDGEVYIRSVKVTHTPIKAPDAPQIAYWVGRNNQSIAMWIYPDTAATKYSIKIKAREEDPWYTTSTYTGTPTSYPFLASPSASNEWDYTLNKAVKITLGKPYIIGVSAITRDEVAKVDIEGEITQFEAIAYEVTPVATPEDSIFDKVLAYENYNAHRWSVQSGLHPGDEPFADRASPLKIVSIPDKYREADWIKTHVDTMKYSGPYPQIATFSVRDQTDVYVAMDQRETSPNWLKEGEGWTDTGEVIQLADPALSYTFKIYKKLYGVKDEVKMPWNNYTEYNSGKNAGYFVFAERVPTDLKLDPVKAYTNVPSYTISGTVSSNVYSGTVASSVYNSVYSGSVTLSVYQNKMPVYSSLLTQDQYKVDVKLVSGANLIEVYAQRPNATLFDRVSAVVHYDQVSPEFRIDAPPPWVRDAEYALRGSINKDALVTIKLNGAVVADSTAQAGNVPFTYPLKLMEGANTIEVSAADIAGNLSTVNFVINYEYWIGEPETVTLDGKFIDTVKPSEDALARKQISNPTATLKHVTLWFVLYDSHNAMVDYSSVDADIEPGQTKTLQVGFRLPSQTSGYKVKAFVWDSLTGMKPYSGVKELE</sequence>
<gene>
    <name evidence="2" type="ORF">ACFQ4B_23580</name>
</gene>
<comment type="caution">
    <text evidence="2">The sequence shown here is derived from an EMBL/GenBank/DDBJ whole genome shotgun (WGS) entry which is preliminary data.</text>
</comment>
<accession>A0ABW3UTD6</accession>
<reference evidence="3" key="1">
    <citation type="journal article" date="2019" name="Int. J. Syst. Evol. Microbiol.">
        <title>The Global Catalogue of Microorganisms (GCM) 10K type strain sequencing project: providing services to taxonomists for standard genome sequencing and annotation.</title>
        <authorList>
            <consortium name="The Broad Institute Genomics Platform"/>
            <consortium name="The Broad Institute Genome Sequencing Center for Infectious Disease"/>
            <person name="Wu L."/>
            <person name="Ma J."/>
        </authorList>
    </citation>
    <scope>NUCLEOTIDE SEQUENCE [LARGE SCALE GENOMIC DNA]</scope>
    <source>
        <strain evidence="3">CCUG 53270</strain>
    </source>
</reference>
<dbReference type="RefSeq" id="WP_345589142.1">
    <property type="nucleotide sequence ID" value="NZ_BAABJG010000015.1"/>
</dbReference>
<keyword evidence="1" id="KW-0732">Signal</keyword>
<feature type="signal peptide" evidence="1">
    <location>
        <begin position="1"/>
        <end position="20"/>
    </location>
</feature>
<dbReference type="Proteomes" id="UP001597180">
    <property type="component" value="Unassembled WGS sequence"/>
</dbReference>
<evidence type="ECO:0000313" key="2">
    <source>
        <dbReference type="EMBL" id="MFD1223106.1"/>
    </source>
</evidence>
<evidence type="ECO:0000313" key="3">
    <source>
        <dbReference type="Proteomes" id="UP001597180"/>
    </source>
</evidence>
<organism evidence="2 3">
    <name type="scientific">Paenibacillus vulneris</name>
    <dbReference type="NCBI Taxonomy" id="1133364"/>
    <lineage>
        <taxon>Bacteria</taxon>
        <taxon>Bacillati</taxon>
        <taxon>Bacillota</taxon>
        <taxon>Bacilli</taxon>
        <taxon>Bacillales</taxon>
        <taxon>Paenibacillaceae</taxon>
        <taxon>Paenibacillus</taxon>
    </lineage>
</organism>
<name>A0ABW3UTD6_9BACL</name>
<feature type="chain" id="PRO_5046282311" evidence="1">
    <location>
        <begin position="21"/>
        <end position="822"/>
    </location>
</feature>
<dbReference type="EMBL" id="JBHTLU010000031">
    <property type="protein sequence ID" value="MFD1223106.1"/>
    <property type="molecule type" value="Genomic_DNA"/>
</dbReference>
<keyword evidence="3" id="KW-1185">Reference proteome</keyword>
<protein>
    <submittedName>
        <fullName evidence="2">Uncharacterized protein</fullName>
    </submittedName>
</protein>